<reference evidence="1" key="1">
    <citation type="journal article" date="2014" name="Front. Microbiol.">
        <title>High frequency of phylogenetically diverse reductive dehalogenase-homologous genes in deep subseafloor sedimentary metagenomes.</title>
        <authorList>
            <person name="Kawai M."/>
            <person name="Futagami T."/>
            <person name="Toyoda A."/>
            <person name="Takaki Y."/>
            <person name="Nishi S."/>
            <person name="Hori S."/>
            <person name="Arai W."/>
            <person name="Tsubouchi T."/>
            <person name="Morono Y."/>
            <person name="Uchiyama I."/>
            <person name="Ito T."/>
            <person name="Fujiyama A."/>
            <person name="Inagaki F."/>
            <person name="Takami H."/>
        </authorList>
    </citation>
    <scope>NUCLEOTIDE SEQUENCE</scope>
    <source>
        <strain evidence="1">Expedition CK06-06</strain>
    </source>
</reference>
<gene>
    <name evidence="1" type="ORF">S03H2_38582</name>
</gene>
<organism evidence="1">
    <name type="scientific">marine sediment metagenome</name>
    <dbReference type="NCBI Taxonomy" id="412755"/>
    <lineage>
        <taxon>unclassified sequences</taxon>
        <taxon>metagenomes</taxon>
        <taxon>ecological metagenomes</taxon>
    </lineage>
</organism>
<proteinExistence type="predicted"/>
<feature type="non-terminal residue" evidence="1">
    <location>
        <position position="276"/>
    </location>
</feature>
<protein>
    <submittedName>
        <fullName evidence="1">Uncharacterized protein</fullName>
    </submittedName>
</protein>
<dbReference type="EMBL" id="BARU01023798">
    <property type="protein sequence ID" value="GAH57323.1"/>
    <property type="molecule type" value="Genomic_DNA"/>
</dbReference>
<sequence>GNPLEVHDPKVGSLISYEGVTTADGAGGGLTLIDSVLATKPDYDGNQVIITSGAYAGQVRDISGATNNVTGTVTPSSAFGGQILSGTNFVIAALRLIPAEIAAIEAKLDHATHGLAALKALIDAVEGKLDGASGLAALKAVVDAILVDTGTTLPATLTAIVNYLDSEIADILADTTEIQTSLAEGGFIDLLIDAIKAETALIKAATDKIGGKMLFTMDFWSDPVEVKVVTAAQVTAAVGAAVTIADLPVDAAIVRAIVMMKFRMVENTNGAENSLD</sequence>
<name>X1IIB7_9ZZZZ</name>
<dbReference type="AlphaFoldDB" id="X1IIB7"/>
<feature type="non-terminal residue" evidence="1">
    <location>
        <position position="1"/>
    </location>
</feature>
<comment type="caution">
    <text evidence="1">The sequence shown here is derived from an EMBL/GenBank/DDBJ whole genome shotgun (WGS) entry which is preliminary data.</text>
</comment>
<evidence type="ECO:0000313" key="1">
    <source>
        <dbReference type="EMBL" id="GAH57323.1"/>
    </source>
</evidence>
<accession>X1IIB7</accession>